<dbReference type="InterPro" id="IPR001486">
    <property type="entry name" value="Hemoglobin_trunc"/>
</dbReference>
<sequence length="124" mass="14596">MEEITIEKINKLMDIFYNKIRVDKNGLGDIFNNKIGTSNEEWDKHKEKISNFWQGMLLGVGNYSGQPMKAHLDLPPFPREFFDLWLSLFEESLSQVFSQEVSAEILQRAKMIASRFQYMLYEAH</sequence>
<dbReference type="CDD" id="cd08916">
    <property type="entry name" value="TrHb3_P"/>
    <property type="match status" value="1"/>
</dbReference>
<gene>
    <name evidence="5" type="ORF">PF021_06610</name>
</gene>
<keyword evidence="6" id="KW-1185">Reference proteome</keyword>
<evidence type="ECO:0000256" key="4">
    <source>
        <dbReference type="ARBA" id="ARBA00023004"/>
    </source>
</evidence>
<keyword evidence="1" id="KW-0813">Transport</keyword>
<dbReference type="InterPro" id="IPR012292">
    <property type="entry name" value="Globin/Proto"/>
</dbReference>
<accession>A0ABT4VF58</accession>
<dbReference type="Gene3D" id="1.10.490.10">
    <property type="entry name" value="Globins"/>
    <property type="match status" value="1"/>
</dbReference>
<keyword evidence="4" id="KW-0408">Iron</keyword>
<proteinExistence type="predicted"/>
<dbReference type="Proteomes" id="UP001210261">
    <property type="component" value="Unassembled WGS sequence"/>
</dbReference>
<evidence type="ECO:0000256" key="1">
    <source>
        <dbReference type="ARBA" id="ARBA00022448"/>
    </source>
</evidence>
<dbReference type="EMBL" id="JAQHXR010000003">
    <property type="protein sequence ID" value="MDA3969343.1"/>
    <property type="molecule type" value="Genomic_DNA"/>
</dbReference>
<protein>
    <submittedName>
        <fullName evidence="5">Group III truncated hemoglobin</fullName>
    </submittedName>
</protein>
<dbReference type="InterPro" id="IPR009050">
    <property type="entry name" value="Globin-like_sf"/>
</dbReference>
<comment type="caution">
    <text evidence="5">The sequence shown here is derived from an EMBL/GenBank/DDBJ whole genome shotgun (WGS) entry which is preliminary data.</text>
</comment>
<dbReference type="Pfam" id="PF01152">
    <property type="entry name" value="Bac_globin"/>
    <property type="match status" value="1"/>
</dbReference>
<dbReference type="RefSeq" id="WP_271021686.1">
    <property type="nucleotide sequence ID" value="NZ_JAQHXR010000003.1"/>
</dbReference>
<evidence type="ECO:0000313" key="5">
    <source>
        <dbReference type="EMBL" id="MDA3969343.1"/>
    </source>
</evidence>
<reference evidence="5 6" key="1">
    <citation type="submission" date="2023-01" db="EMBL/GenBank/DDBJ databases">
        <title>Description of Helicobacter ibis sp. nov. isolated from faecal droppings of black-faced ibis (Theristicus melanopis).</title>
        <authorList>
            <person name="Lopez-Cantillo M."/>
            <person name="Vidal-Veuthey B."/>
            <person name="Mella A."/>
            <person name="De La Haba R."/>
            <person name="Collado L."/>
        </authorList>
    </citation>
    <scope>NUCLEOTIDE SEQUENCE [LARGE SCALE GENOMIC DNA]</scope>
    <source>
        <strain evidence="5 6">A82</strain>
    </source>
</reference>
<evidence type="ECO:0000313" key="6">
    <source>
        <dbReference type="Proteomes" id="UP001210261"/>
    </source>
</evidence>
<name>A0ABT4VF58_9HELI</name>
<evidence type="ECO:0000256" key="3">
    <source>
        <dbReference type="ARBA" id="ARBA00022723"/>
    </source>
</evidence>
<keyword evidence="3" id="KW-0479">Metal-binding</keyword>
<evidence type="ECO:0000256" key="2">
    <source>
        <dbReference type="ARBA" id="ARBA00022617"/>
    </source>
</evidence>
<organism evidence="5 6">
    <name type="scientific">Helicobacter ibis</name>
    <dbReference type="NCBI Taxonomy" id="2962633"/>
    <lineage>
        <taxon>Bacteria</taxon>
        <taxon>Pseudomonadati</taxon>
        <taxon>Campylobacterota</taxon>
        <taxon>Epsilonproteobacteria</taxon>
        <taxon>Campylobacterales</taxon>
        <taxon>Helicobacteraceae</taxon>
        <taxon>Helicobacter</taxon>
    </lineage>
</organism>
<keyword evidence="2" id="KW-0349">Heme</keyword>
<dbReference type="SUPFAM" id="SSF46458">
    <property type="entry name" value="Globin-like"/>
    <property type="match status" value="1"/>
</dbReference>